<evidence type="ECO:0000256" key="3">
    <source>
        <dbReference type="ARBA" id="ARBA00023004"/>
    </source>
</evidence>
<feature type="domain" description="Cytochrome b5 heme-binding" evidence="6">
    <location>
        <begin position="26"/>
        <end position="74"/>
    </location>
</feature>
<evidence type="ECO:0000256" key="2">
    <source>
        <dbReference type="ARBA" id="ARBA00022723"/>
    </source>
</evidence>
<dbReference type="InterPro" id="IPR050668">
    <property type="entry name" value="Cytochrome_b5"/>
</dbReference>
<dbReference type="AlphaFoldDB" id="A0A8C6UCX1"/>
<dbReference type="Ensembl" id="ENSNMLT00000036639.1">
    <property type="protein sequence ID" value="ENSNMLP00000032917.1"/>
    <property type="gene ID" value="ENSNMLG00000020525.1"/>
</dbReference>
<organism evidence="7 8">
    <name type="scientific">Neogobius melanostomus</name>
    <name type="common">round goby</name>
    <dbReference type="NCBI Taxonomy" id="47308"/>
    <lineage>
        <taxon>Eukaryota</taxon>
        <taxon>Metazoa</taxon>
        <taxon>Chordata</taxon>
        <taxon>Craniata</taxon>
        <taxon>Vertebrata</taxon>
        <taxon>Euteleostomi</taxon>
        <taxon>Actinopterygii</taxon>
        <taxon>Neopterygii</taxon>
        <taxon>Teleostei</taxon>
        <taxon>Neoteleostei</taxon>
        <taxon>Acanthomorphata</taxon>
        <taxon>Gobiaria</taxon>
        <taxon>Gobiiformes</taxon>
        <taxon>Gobioidei</taxon>
        <taxon>Gobiidae</taxon>
        <taxon>Benthophilinae</taxon>
        <taxon>Neogobiini</taxon>
        <taxon>Neogobius</taxon>
    </lineage>
</organism>
<proteinExistence type="inferred from homology"/>
<dbReference type="SMART" id="SM01117">
    <property type="entry name" value="Cyt-b5"/>
    <property type="match status" value="1"/>
</dbReference>
<dbReference type="Proteomes" id="UP000694523">
    <property type="component" value="Unplaced"/>
</dbReference>
<keyword evidence="8" id="KW-1185">Reference proteome</keyword>
<comment type="similarity">
    <text evidence="4 5">Belongs to the cytochrome b5 family.</text>
</comment>
<reference evidence="7" key="2">
    <citation type="submission" date="2025-09" db="UniProtKB">
        <authorList>
            <consortium name="Ensembl"/>
        </authorList>
    </citation>
    <scope>IDENTIFICATION</scope>
</reference>
<dbReference type="PANTHER" id="PTHR19359:SF25">
    <property type="entry name" value="CYTOCHROME B5 HEME-BINDING DOMAIN-CONTAINING PROTEIN"/>
    <property type="match status" value="1"/>
</dbReference>
<dbReference type="PROSITE" id="PS50255">
    <property type="entry name" value="CYTOCHROME_B5_2"/>
    <property type="match status" value="1"/>
</dbReference>
<dbReference type="Pfam" id="PF00173">
    <property type="entry name" value="Cyt-b5"/>
    <property type="match status" value="1"/>
</dbReference>
<evidence type="ECO:0000313" key="7">
    <source>
        <dbReference type="Ensembl" id="ENSNMLP00000032917.1"/>
    </source>
</evidence>
<dbReference type="InterPro" id="IPR001199">
    <property type="entry name" value="Cyt_B5-like_heme/steroid-bd"/>
</dbReference>
<sequence length="116" mass="12828">MCTLQYAEKADAITGQSVGTLPSSSLPIFSQEEVSRHRTLEDGIWVTYKGGVYDITEFVAIHPGGDKIMLAAGGSVECEGWPAGLRYETETSPQSGHHLYFYDCSENRKYSVKFID</sequence>
<evidence type="ECO:0000256" key="5">
    <source>
        <dbReference type="RuleBase" id="RU362121"/>
    </source>
</evidence>
<evidence type="ECO:0000259" key="6">
    <source>
        <dbReference type="PROSITE" id="PS50255"/>
    </source>
</evidence>
<dbReference type="PROSITE" id="PS00191">
    <property type="entry name" value="CYTOCHROME_B5_1"/>
    <property type="match status" value="1"/>
</dbReference>
<keyword evidence="1 5" id="KW-0349">Heme</keyword>
<dbReference type="GO" id="GO:0046872">
    <property type="term" value="F:metal ion binding"/>
    <property type="evidence" value="ECO:0007669"/>
    <property type="project" value="UniProtKB-UniRule"/>
</dbReference>
<dbReference type="Gene3D" id="3.10.120.10">
    <property type="entry name" value="Cytochrome b5-like heme/steroid binding domain"/>
    <property type="match status" value="1"/>
</dbReference>
<evidence type="ECO:0000256" key="1">
    <source>
        <dbReference type="ARBA" id="ARBA00022617"/>
    </source>
</evidence>
<evidence type="ECO:0000313" key="8">
    <source>
        <dbReference type="Proteomes" id="UP000694523"/>
    </source>
</evidence>
<accession>A0A8C6UCX1</accession>
<protein>
    <recommendedName>
        <fullName evidence="6">Cytochrome b5 heme-binding domain-containing protein</fullName>
    </recommendedName>
</protein>
<keyword evidence="2 5" id="KW-0479">Metal-binding</keyword>
<reference evidence="7" key="1">
    <citation type="submission" date="2025-08" db="UniProtKB">
        <authorList>
            <consortium name="Ensembl"/>
        </authorList>
    </citation>
    <scope>IDENTIFICATION</scope>
</reference>
<dbReference type="SUPFAM" id="SSF55856">
    <property type="entry name" value="Cytochrome b5-like heme/steroid binding domain"/>
    <property type="match status" value="1"/>
</dbReference>
<dbReference type="GO" id="GO:0020037">
    <property type="term" value="F:heme binding"/>
    <property type="evidence" value="ECO:0007669"/>
    <property type="project" value="UniProtKB-UniRule"/>
</dbReference>
<evidence type="ECO:0000256" key="4">
    <source>
        <dbReference type="ARBA" id="ARBA00038168"/>
    </source>
</evidence>
<dbReference type="InterPro" id="IPR036400">
    <property type="entry name" value="Cyt_B5-like_heme/steroid_sf"/>
</dbReference>
<dbReference type="InterPro" id="IPR018506">
    <property type="entry name" value="Cyt_B5_heme-BS"/>
</dbReference>
<dbReference type="GO" id="GO:0016020">
    <property type="term" value="C:membrane"/>
    <property type="evidence" value="ECO:0007669"/>
    <property type="project" value="TreeGrafter"/>
</dbReference>
<dbReference type="PANTHER" id="PTHR19359">
    <property type="entry name" value="CYTOCHROME B5"/>
    <property type="match status" value="1"/>
</dbReference>
<name>A0A8C6UCX1_9GOBI</name>
<keyword evidence="3 5" id="KW-0408">Iron</keyword>